<feature type="domain" description="AB hydrolase-1" evidence="2">
    <location>
        <begin position="68"/>
        <end position="305"/>
    </location>
</feature>
<dbReference type="EMBL" id="ML178829">
    <property type="protein sequence ID" value="TFL00303.1"/>
    <property type="molecule type" value="Genomic_DNA"/>
</dbReference>
<name>A0A5C3QE27_9AGAR</name>
<dbReference type="GO" id="GO:0016020">
    <property type="term" value="C:membrane"/>
    <property type="evidence" value="ECO:0007669"/>
    <property type="project" value="TreeGrafter"/>
</dbReference>
<evidence type="ECO:0000256" key="1">
    <source>
        <dbReference type="SAM" id="SignalP"/>
    </source>
</evidence>
<dbReference type="SUPFAM" id="SSF53474">
    <property type="entry name" value="alpha/beta-Hydrolases"/>
    <property type="match status" value="1"/>
</dbReference>
<dbReference type="GO" id="GO:0047372">
    <property type="term" value="F:monoacylglycerol lipase activity"/>
    <property type="evidence" value="ECO:0007669"/>
    <property type="project" value="TreeGrafter"/>
</dbReference>
<dbReference type="Proteomes" id="UP000305067">
    <property type="component" value="Unassembled WGS sequence"/>
</dbReference>
<organism evidence="3 4">
    <name type="scientific">Pterulicium gracile</name>
    <dbReference type="NCBI Taxonomy" id="1884261"/>
    <lineage>
        <taxon>Eukaryota</taxon>
        <taxon>Fungi</taxon>
        <taxon>Dikarya</taxon>
        <taxon>Basidiomycota</taxon>
        <taxon>Agaricomycotina</taxon>
        <taxon>Agaricomycetes</taxon>
        <taxon>Agaricomycetidae</taxon>
        <taxon>Agaricales</taxon>
        <taxon>Pleurotineae</taxon>
        <taxon>Pterulaceae</taxon>
        <taxon>Pterulicium</taxon>
    </lineage>
</organism>
<dbReference type="STRING" id="1884261.A0A5C3QE27"/>
<dbReference type="InterPro" id="IPR050266">
    <property type="entry name" value="AB_hydrolase_sf"/>
</dbReference>
<proteinExistence type="predicted"/>
<gene>
    <name evidence="3" type="ORF">BDV98DRAFT_531383</name>
</gene>
<dbReference type="InterPro" id="IPR000073">
    <property type="entry name" value="AB_hydrolase_1"/>
</dbReference>
<feature type="chain" id="PRO_5023026661" evidence="1">
    <location>
        <begin position="22"/>
        <end position="325"/>
    </location>
</feature>
<dbReference type="PANTHER" id="PTHR43798:SF5">
    <property type="entry name" value="MONOACYLGLYCEROL LIPASE ABHD6"/>
    <property type="match status" value="1"/>
</dbReference>
<accession>A0A5C3QE27</accession>
<reference evidence="3 4" key="1">
    <citation type="journal article" date="2019" name="Nat. Ecol. Evol.">
        <title>Megaphylogeny resolves global patterns of mushroom evolution.</title>
        <authorList>
            <person name="Varga T."/>
            <person name="Krizsan K."/>
            <person name="Foldi C."/>
            <person name="Dima B."/>
            <person name="Sanchez-Garcia M."/>
            <person name="Sanchez-Ramirez S."/>
            <person name="Szollosi G.J."/>
            <person name="Szarkandi J.G."/>
            <person name="Papp V."/>
            <person name="Albert L."/>
            <person name="Andreopoulos W."/>
            <person name="Angelini C."/>
            <person name="Antonin V."/>
            <person name="Barry K.W."/>
            <person name="Bougher N.L."/>
            <person name="Buchanan P."/>
            <person name="Buyck B."/>
            <person name="Bense V."/>
            <person name="Catcheside P."/>
            <person name="Chovatia M."/>
            <person name="Cooper J."/>
            <person name="Damon W."/>
            <person name="Desjardin D."/>
            <person name="Finy P."/>
            <person name="Geml J."/>
            <person name="Haridas S."/>
            <person name="Hughes K."/>
            <person name="Justo A."/>
            <person name="Karasinski D."/>
            <person name="Kautmanova I."/>
            <person name="Kiss B."/>
            <person name="Kocsube S."/>
            <person name="Kotiranta H."/>
            <person name="LaButti K.M."/>
            <person name="Lechner B.E."/>
            <person name="Liimatainen K."/>
            <person name="Lipzen A."/>
            <person name="Lukacs Z."/>
            <person name="Mihaltcheva S."/>
            <person name="Morgado L.N."/>
            <person name="Niskanen T."/>
            <person name="Noordeloos M.E."/>
            <person name="Ohm R.A."/>
            <person name="Ortiz-Santana B."/>
            <person name="Ovrebo C."/>
            <person name="Racz N."/>
            <person name="Riley R."/>
            <person name="Savchenko A."/>
            <person name="Shiryaev A."/>
            <person name="Soop K."/>
            <person name="Spirin V."/>
            <person name="Szebenyi C."/>
            <person name="Tomsovsky M."/>
            <person name="Tulloss R.E."/>
            <person name="Uehling J."/>
            <person name="Grigoriev I.V."/>
            <person name="Vagvolgyi C."/>
            <person name="Papp T."/>
            <person name="Martin F.M."/>
            <person name="Miettinen O."/>
            <person name="Hibbett D.S."/>
            <person name="Nagy L.G."/>
        </authorList>
    </citation>
    <scope>NUCLEOTIDE SEQUENCE [LARGE SCALE GENOMIC DNA]</scope>
    <source>
        <strain evidence="3 4">CBS 309.79</strain>
    </source>
</reference>
<keyword evidence="1" id="KW-0732">Signal</keyword>
<dbReference type="AlphaFoldDB" id="A0A5C3QE27"/>
<dbReference type="InterPro" id="IPR029058">
    <property type="entry name" value="AB_hydrolase_fold"/>
</dbReference>
<protein>
    <submittedName>
        <fullName evidence="3">Alpha/Beta hydrolase protein</fullName>
    </submittedName>
</protein>
<evidence type="ECO:0000313" key="3">
    <source>
        <dbReference type="EMBL" id="TFL00303.1"/>
    </source>
</evidence>
<dbReference type="Gene3D" id="3.40.50.1820">
    <property type="entry name" value="alpha/beta hydrolase"/>
    <property type="match status" value="1"/>
</dbReference>
<sequence>MRSILSIALLAFTALVQPACSTVLAPPTSNPSLSTITKPSTSLRRLFVASEDGTKIYAEAIGDKRNTPVVFIHGFGGSVVHFNKQFEDAKLLKNLYLIRYDMRGHGRSEGPLEAGAYESIRHAQDLKAVLDGFDAVRPFVAGWSLGGFIPADAVAAYGPSFISGVILLGSGIGPDDNFLSIIARPTVAELLTGLASTDVLEFRNATMAFSKSLYAPGYEIAFEEEQRVVGGLLIMHPAVRAHTGARSVPGGPITAAADKLPFLVIGGSEDAHIDAEIVRDYMTENRFKIEFHLLDGIGHSVFYEAPEKTDKLILQFVKKHASNKV</sequence>
<dbReference type="Pfam" id="PF00561">
    <property type="entry name" value="Abhydrolase_1"/>
    <property type="match status" value="1"/>
</dbReference>
<feature type="signal peptide" evidence="1">
    <location>
        <begin position="1"/>
        <end position="21"/>
    </location>
</feature>
<keyword evidence="4" id="KW-1185">Reference proteome</keyword>
<evidence type="ECO:0000259" key="2">
    <source>
        <dbReference type="Pfam" id="PF00561"/>
    </source>
</evidence>
<dbReference type="PANTHER" id="PTHR43798">
    <property type="entry name" value="MONOACYLGLYCEROL LIPASE"/>
    <property type="match status" value="1"/>
</dbReference>
<evidence type="ECO:0000313" key="4">
    <source>
        <dbReference type="Proteomes" id="UP000305067"/>
    </source>
</evidence>
<keyword evidence="3" id="KW-0378">Hydrolase</keyword>
<dbReference type="OrthoDB" id="408373at2759"/>
<dbReference type="GO" id="GO:0046464">
    <property type="term" value="P:acylglycerol catabolic process"/>
    <property type="evidence" value="ECO:0007669"/>
    <property type="project" value="TreeGrafter"/>
</dbReference>